<feature type="transmembrane region" description="Helical" evidence="1">
    <location>
        <begin position="282"/>
        <end position="309"/>
    </location>
</feature>
<feature type="transmembrane region" description="Helical" evidence="1">
    <location>
        <begin position="98"/>
        <end position="116"/>
    </location>
</feature>
<feature type="transmembrane region" description="Helical" evidence="1">
    <location>
        <begin position="173"/>
        <end position="195"/>
    </location>
</feature>
<dbReference type="EMBL" id="FQVE01000007">
    <property type="protein sequence ID" value="SHG68715.1"/>
    <property type="molecule type" value="Genomic_DNA"/>
</dbReference>
<dbReference type="Proteomes" id="UP000184108">
    <property type="component" value="Unassembled WGS sequence"/>
</dbReference>
<feature type="transmembrane region" description="Helical" evidence="1">
    <location>
        <begin position="366"/>
        <end position="384"/>
    </location>
</feature>
<dbReference type="AlphaFoldDB" id="A0A1M5LUN8"/>
<evidence type="ECO:0000313" key="3">
    <source>
        <dbReference type="Proteomes" id="UP000184108"/>
    </source>
</evidence>
<dbReference type="RefSeq" id="WP_073175468.1">
    <property type="nucleotide sequence ID" value="NZ_FQVE01000007.1"/>
</dbReference>
<proteinExistence type="predicted"/>
<gene>
    <name evidence="2" type="ORF">SAMN02787073_4655</name>
</gene>
<name>A0A1M5LUN8_9FLAO</name>
<feature type="transmembrane region" description="Helical" evidence="1">
    <location>
        <begin position="6"/>
        <end position="27"/>
    </location>
</feature>
<accession>A0A1M5LUN8</accession>
<keyword evidence="1" id="KW-0472">Membrane</keyword>
<feature type="transmembrane region" description="Helical" evidence="1">
    <location>
        <begin position="321"/>
        <end position="341"/>
    </location>
</feature>
<evidence type="ECO:0000256" key="1">
    <source>
        <dbReference type="SAM" id="Phobius"/>
    </source>
</evidence>
<protein>
    <submittedName>
        <fullName evidence="2">Uncharacterized protein</fullName>
    </submittedName>
</protein>
<evidence type="ECO:0000313" key="2">
    <source>
        <dbReference type="EMBL" id="SHG68715.1"/>
    </source>
</evidence>
<feature type="transmembrane region" description="Helical" evidence="1">
    <location>
        <begin position="258"/>
        <end position="276"/>
    </location>
</feature>
<feature type="transmembrane region" description="Helical" evidence="1">
    <location>
        <begin position="146"/>
        <end position="167"/>
    </location>
</feature>
<sequence length="393" mass="46289">MNIDKLVPYINGSIIVFILIYIFYGFFNQKQIKKENGFGWDGVYYNAAYQIFSDKGKEVYKSNEHNNTYYELYQNADPFNKRIGVPVLASKLPFGSVFSFKLINLTAFFLGLFILYYKWGKISITLALIFILTMLATPQMPFRLTLFYPFSVDGVQFLFISLMIFFYEKPLYVMLASILFLPFKESTVPICCIYLGTRFLMRRKLKYLLYIAPVLLFFWIYLKVGSKIFGFNSESNGIAVMKYFFTQFYGNIKNTVKLIACFFIVFSSFLFIKRKFSEQTLFFIFLVALLSVSGSDLTRIFCVALPFLFDELINKDKVKDIFLYLIIFILFVPYKFIFTILEFQDNNKIGEGFFVTNLEYQDVNKSIFFLIYFIGCNIILFFYLKYSKQKQLS</sequence>
<keyword evidence="1" id="KW-0812">Transmembrane</keyword>
<reference evidence="3" key="1">
    <citation type="submission" date="2016-11" db="EMBL/GenBank/DDBJ databases">
        <authorList>
            <person name="Varghese N."/>
            <person name="Submissions S."/>
        </authorList>
    </citation>
    <scope>NUCLEOTIDE SEQUENCE [LARGE SCALE GENOMIC DNA]</scope>
    <source>
        <strain evidence="3">YR203</strain>
    </source>
</reference>
<feature type="transmembrane region" description="Helical" evidence="1">
    <location>
        <begin position="122"/>
        <end position="139"/>
    </location>
</feature>
<keyword evidence="1" id="KW-1133">Transmembrane helix</keyword>
<feature type="transmembrane region" description="Helical" evidence="1">
    <location>
        <begin position="207"/>
        <end position="222"/>
    </location>
</feature>
<organism evidence="2 3">
    <name type="scientific">Chryseobacterium vrystaatense</name>
    <dbReference type="NCBI Taxonomy" id="307480"/>
    <lineage>
        <taxon>Bacteria</taxon>
        <taxon>Pseudomonadati</taxon>
        <taxon>Bacteroidota</taxon>
        <taxon>Flavobacteriia</taxon>
        <taxon>Flavobacteriales</taxon>
        <taxon>Weeksellaceae</taxon>
        <taxon>Chryseobacterium group</taxon>
        <taxon>Chryseobacterium</taxon>
    </lineage>
</organism>